<dbReference type="SUPFAM" id="SSF54695">
    <property type="entry name" value="POZ domain"/>
    <property type="match status" value="1"/>
</dbReference>
<feature type="non-terminal residue" evidence="2">
    <location>
        <position position="1"/>
    </location>
</feature>
<dbReference type="RefSeq" id="XP_024742181.1">
    <property type="nucleotide sequence ID" value="XM_024873935.1"/>
</dbReference>
<sequence>SLLPLYSEPYVKIRIEPTGHKYKLPKGLLCQQSIFFAAAFNGSFQEGEKQFITLKEEEDIVSIRSFELLVQWIYIGRVIFDELPPEEAVTTTIEFVRLTDIYKVTGMESLMAKRIKALIVSNPSLTKAREKKPATNIHCLISKHIISGVLLPKGHPVRSILALAAVPGYLSRDDYLSEALEIPDFAVNLLHQVRAAINSFEFTGSGVTFLNTLSNARINLPYKPPPLQKGQIQ</sequence>
<dbReference type="CDD" id="cd18186">
    <property type="entry name" value="BTB_POZ_ZBTB_KLHL-like"/>
    <property type="match status" value="1"/>
</dbReference>
<dbReference type="Pfam" id="PF00651">
    <property type="entry name" value="BTB"/>
    <property type="match status" value="1"/>
</dbReference>
<dbReference type="InterPro" id="IPR011333">
    <property type="entry name" value="SKP1/BTB/POZ_sf"/>
</dbReference>
<accession>A0A2J6TQI8</accession>
<evidence type="ECO:0000259" key="1">
    <source>
        <dbReference type="PROSITE" id="PS50097"/>
    </source>
</evidence>
<dbReference type="STRING" id="1095630.A0A2J6TQI8"/>
<dbReference type="PROSITE" id="PS50097">
    <property type="entry name" value="BTB"/>
    <property type="match status" value="1"/>
</dbReference>
<keyword evidence="3" id="KW-1185">Reference proteome</keyword>
<organism evidence="2 3">
    <name type="scientific">Hyaloscypha bicolor E</name>
    <dbReference type="NCBI Taxonomy" id="1095630"/>
    <lineage>
        <taxon>Eukaryota</taxon>
        <taxon>Fungi</taxon>
        <taxon>Dikarya</taxon>
        <taxon>Ascomycota</taxon>
        <taxon>Pezizomycotina</taxon>
        <taxon>Leotiomycetes</taxon>
        <taxon>Helotiales</taxon>
        <taxon>Hyaloscyphaceae</taxon>
        <taxon>Hyaloscypha</taxon>
        <taxon>Hyaloscypha bicolor</taxon>
    </lineage>
</organism>
<dbReference type="GeneID" id="36582015"/>
<dbReference type="Proteomes" id="UP000235371">
    <property type="component" value="Unassembled WGS sequence"/>
</dbReference>
<proteinExistence type="predicted"/>
<protein>
    <recommendedName>
        <fullName evidence="1">BTB domain-containing protein</fullName>
    </recommendedName>
</protein>
<evidence type="ECO:0000313" key="3">
    <source>
        <dbReference type="Proteomes" id="UP000235371"/>
    </source>
</evidence>
<dbReference type="EMBL" id="KZ613746">
    <property type="protein sequence ID" value="PMD65277.1"/>
    <property type="molecule type" value="Genomic_DNA"/>
</dbReference>
<dbReference type="Gene3D" id="3.30.710.10">
    <property type="entry name" value="Potassium Channel Kv1.1, Chain A"/>
    <property type="match status" value="1"/>
</dbReference>
<dbReference type="AlphaFoldDB" id="A0A2J6TQI8"/>
<reference evidence="2 3" key="1">
    <citation type="submission" date="2016-04" db="EMBL/GenBank/DDBJ databases">
        <title>A degradative enzymes factory behind the ericoid mycorrhizal symbiosis.</title>
        <authorList>
            <consortium name="DOE Joint Genome Institute"/>
            <person name="Martino E."/>
            <person name="Morin E."/>
            <person name="Grelet G."/>
            <person name="Kuo A."/>
            <person name="Kohler A."/>
            <person name="Daghino S."/>
            <person name="Barry K."/>
            <person name="Choi C."/>
            <person name="Cichocki N."/>
            <person name="Clum A."/>
            <person name="Copeland A."/>
            <person name="Hainaut M."/>
            <person name="Haridas S."/>
            <person name="Labutti K."/>
            <person name="Lindquist E."/>
            <person name="Lipzen A."/>
            <person name="Khouja H.-R."/>
            <person name="Murat C."/>
            <person name="Ohm R."/>
            <person name="Olson A."/>
            <person name="Spatafora J."/>
            <person name="Veneault-Fourrey C."/>
            <person name="Henrissat B."/>
            <person name="Grigoriev I."/>
            <person name="Martin F."/>
            <person name="Perotto S."/>
        </authorList>
    </citation>
    <scope>NUCLEOTIDE SEQUENCE [LARGE SCALE GENOMIC DNA]</scope>
    <source>
        <strain evidence="2 3">E</strain>
    </source>
</reference>
<dbReference type="OrthoDB" id="194443at2759"/>
<evidence type="ECO:0000313" key="2">
    <source>
        <dbReference type="EMBL" id="PMD65277.1"/>
    </source>
</evidence>
<feature type="domain" description="BTB" evidence="1">
    <location>
        <begin position="9"/>
        <end position="82"/>
    </location>
</feature>
<dbReference type="InParanoid" id="A0A2J6TQI8"/>
<name>A0A2J6TQI8_9HELO</name>
<dbReference type="InterPro" id="IPR000210">
    <property type="entry name" value="BTB/POZ_dom"/>
</dbReference>
<gene>
    <name evidence="2" type="ORF">K444DRAFT_519241</name>
</gene>